<proteinExistence type="predicted"/>
<evidence type="ECO:0000313" key="8">
    <source>
        <dbReference type="EMBL" id="MBP2349288.1"/>
    </source>
</evidence>
<name>A0ABS4UCB3_9ACTN</name>
<keyword evidence="5 7" id="KW-0472">Membrane</keyword>
<organism evidence="8 9">
    <name type="scientific">Kribbella aluminosa</name>
    <dbReference type="NCBI Taxonomy" id="416017"/>
    <lineage>
        <taxon>Bacteria</taxon>
        <taxon>Bacillati</taxon>
        <taxon>Actinomycetota</taxon>
        <taxon>Actinomycetes</taxon>
        <taxon>Propionibacteriales</taxon>
        <taxon>Kribbellaceae</taxon>
        <taxon>Kribbella</taxon>
    </lineage>
</organism>
<comment type="caution">
    <text evidence="8">The sequence shown here is derived from an EMBL/GenBank/DDBJ whole genome shotgun (WGS) entry which is preliminary data.</text>
</comment>
<protein>
    <submittedName>
        <fullName evidence="8">MFS family arabinose efflux permease</fullName>
    </submittedName>
</protein>
<keyword evidence="2" id="KW-1003">Cell membrane</keyword>
<feature type="compositionally biased region" description="Pro residues" evidence="6">
    <location>
        <begin position="133"/>
        <end position="142"/>
    </location>
</feature>
<evidence type="ECO:0000256" key="3">
    <source>
        <dbReference type="ARBA" id="ARBA00022692"/>
    </source>
</evidence>
<dbReference type="PANTHER" id="PTHR23513">
    <property type="entry name" value="INTEGRAL MEMBRANE EFFLUX PROTEIN-RELATED"/>
    <property type="match status" value="1"/>
</dbReference>
<sequence>MSALMYRLVLRHLLRTGQLMSVLGALPLVALGLGAGPVWVLIAAFVAGIGFSISGISWDTSLQEHVDRGVLSRLASIDDLLSFIAIPAGTLAAGPLADRFGPRHVTLAAAIVYGAAAWSSLLFKDVRDLPHGPEQPPVPPQGPKEQAQAATGSRSSSLSRRGIGRRTGMR</sequence>
<dbReference type="PANTHER" id="PTHR23513:SF11">
    <property type="entry name" value="STAPHYLOFERRIN A TRANSPORTER"/>
    <property type="match status" value="1"/>
</dbReference>
<evidence type="ECO:0000256" key="4">
    <source>
        <dbReference type="ARBA" id="ARBA00022989"/>
    </source>
</evidence>
<keyword evidence="3 7" id="KW-0812">Transmembrane</keyword>
<comment type="subcellular location">
    <subcellularLocation>
        <location evidence="1">Cell membrane</location>
        <topology evidence="1">Multi-pass membrane protein</topology>
    </subcellularLocation>
</comment>
<feature type="transmembrane region" description="Helical" evidence="7">
    <location>
        <begin position="105"/>
        <end position="123"/>
    </location>
</feature>
<dbReference type="SUPFAM" id="SSF103473">
    <property type="entry name" value="MFS general substrate transporter"/>
    <property type="match status" value="1"/>
</dbReference>
<evidence type="ECO:0000256" key="1">
    <source>
        <dbReference type="ARBA" id="ARBA00004651"/>
    </source>
</evidence>
<gene>
    <name evidence="8" type="ORF">JOF29_000371</name>
</gene>
<dbReference type="EMBL" id="JAGINT010000001">
    <property type="protein sequence ID" value="MBP2349288.1"/>
    <property type="molecule type" value="Genomic_DNA"/>
</dbReference>
<keyword evidence="9" id="KW-1185">Reference proteome</keyword>
<dbReference type="RefSeq" id="WP_245357405.1">
    <property type="nucleotide sequence ID" value="NZ_BAAAVU010000028.1"/>
</dbReference>
<accession>A0ABS4UCB3</accession>
<evidence type="ECO:0000256" key="5">
    <source>
        <dbReference type="ARBA" id="ARBA00023136"/>
    </source>
</evidence>
<dbReference type="Gene3D" id="1.20.1250.20">
    <property type="entry name" value="MFS general substrate transporter like domains"/>
    <property type="match status" value="1"/>
</dbReference>
<feature type="compositionally biased region" description="Low complexity" evidence="6">
    <location>
        <begin position="152"/>
        <end position="161"/>
    </location>
</feature>
<evidence type="ECO:0000256" key="6">
    <source>
        <dbReference type="SAM" id="MobiDB-lite"/>
    </source>
</evidence>
<dbReference type="Proteomes" id="UP000755585">
    <property type="component" value="Unassembled WGS sequence"/>
</dbReference>
<feature type="region of interest" description="Disordered" evidence="6">
    <location>
        <begin position="129"/>
        <end position="170"/>
    </location>
</feature>
<evidence type="ECO:0000313" key="9">
    <source>
        <dbReference type="Proteomes" id="UP000755585"/>
    </source>
</evidence>
<evidence type="ECO:0000256" key="7">
    <source>
        <dbReference type="SAM" id="Phobius"/>
    </source>
</evidence>
<evidence type="ECO:0000256" key="2">
    <source>
        <dbReference type="ARBA" id="ARBA00022475"/>
    </source>
</evidence>
<feature type="transmembrane region" description="Helical" evidence="7">
    <location>
        <begin position="12"/>
        <end position="33"/>
    </location>
</feature>
<keyword evidence="4 7" id="KW-1133">Transmembrane helix</keyword>
<reference evidence="8 9" key="1">
    <citation type="submission" date="2021-03" db="EMBL/GenBank/DDBJ databases">
        <title>Sequencing the genomes of 1000 actinobacteria strains.</title>
        <authorList>
            <person name="Klenk H.-P."/>
        </authorList>
    </citation>
    <scope>NUCLEOTIDE SEQUENCE [LARGE SCALE GENOMIC DNA]</scope>
    <source>
        <strain evidence="8 9">DSM 18824</strain>
    </source>
</reference>
<dbReference type="InterPro" id="IPR036259">
    <property type="entry name" value="MFS_trans_sf"/>
</dbReference>